<evidence type="ECO:0000313" key="13">
    <source>
        <dbReference type="Proteomes" id="UP001217089"/>
    </source>
</evidence>
<feature type="compositionally biased region" description="Polar residues" evidence="10">
    <location>
        <begin position="782"/>
        <end position="793"/>
    </location>
</feature>
<evidence type="ECO:0000256" key="9">
    <source>
        <dbReference type="ARBA" id="ARBA00048679"/>
    </source>
</evidence>
<evidence type="ECO:0000256" key="10">
    <source>
        <dbReference type="SAM" id="MobiDB-lite"/>
    </source>
</evidence>
<evidence type="ECO:0000256" key="5">
    <source>
        <dbReference type="ARBA" id="ARBA00022741"/>
    </source>
</evidence>
<dbReference type="Proteomes" id="UP001217089">
    <property type="component" value="Unassembled WGS sequence"/>
</dbReference>
<dbReference type="PANTHER" id="PTHR44899">
    <property type="entry name" value="CAMK FAMILY PROTEIN KINASE"/>
    <property type="match status" value="1"/>
</dbReference>
<dbReference type="PANTHER" id="PTHR44899:SF3">
    <property type="entry name" value="SERINE_THREONINE-PROTEIN KINASE NEK1"/>
    <property type="match status" value="1"/>
</dbReference>
<evidence type="ECO:0000256" key="7">
    <source>
        <dbReference type="ARBA" id="ARBA00022840"/>
    </source>
</evidence>
<feature type="compositionally biased region" description="Basic and acidic residues" evidence="10">
    <location>
        <begin position="370"/>
        <end position="383"/>
    </location>
</feature>
<feature type="compositionally biased region" description="Pro residues" evidence="10">
    <location>
        <begin position="210"/>
        <end position="221"/>
    </location>
</feature>
<gene>
    <name evidence="12" type="ORF">KUTeg_024018</name>
</gene>
<feature type="region of interest" description="Disordered" evidence="10">
    <location>
        <begin position="568"/>
        <end position="598"/>
    </location>
</feature>
<keyword evidence="3" id="KW-0723">Serine/threonine-protein kinase</keyword>
<feature type="region of interest" description="Disordered" evidence="10">
    <location>
        <begin position="680"/>
        <end position="719"/>
    </location>
</feature>
<keyword evidence="7" id="KW-0067">ATP-binding</keyword>
<feature type="compositionally biased region" description="Basic and acidic residues" evidence="10">
    <location>
        <begin position="234"/>
        <end position="246"/>
    </location>
</feature>
<organism evidence="12 13">
    <name type="scientific">Tegillarca granosa</name>
    <name type="common">Malaysian cockle</name>
    <name type="synonym">Anadara granosa</name>
    <dbReference type="NCBI Taxonomy" id="220873"/>
    <lineage>
        <taxon>Eukaryota</taxon>
        <taxon>Metazoa</taxon>
        <taxon>Spiralia</taxon>
        <taxon>Lophotrochozoa</taxon>
        <taxon>Mollusca</taxon>
        <taxon>Bivalvia</taxon>
        <taxon>Autobranchia</taxon>
        <taxon>Pteriomorphia</taxon>
        <taxon>Arcoida</taxon>
        <taxon>Arcoidea</taxon>
        <taxon>Arcidae</taxon>
        <taxon>Tegillarca</taxon>
    </lineage>
</organism>
<feature type="region of interest" description="Disordered" evidence="10">
    <location>
        <begin position="463"/>
        <end position="509"/>
    </location>
</feature>
<evidence type="ECO:0000256" key="2">
    <source>
        <dbReference type="ARBA" id="ARBA00012513"/>
    </source>
</evidence>
<dbReference type="InterPro" id="IPR011009">
    <property type="entry name" value="Kinase-like_dom_sf"/>
</dbReference>
<proteinExistence type="inferred from homology"/>
<comment type="catalytic activity">
    <reaction evidence="9">
        <text>L-seryl-[protein] + ATP = O-phospho-L-seryl-[protein] + ADP + H(+)</text>
        <dbReference type="Rhea" id="RHEA:17989"/>
        <dbReference type="Rhea" id="RHEA-COMP:9863"/>
        <dbReference type="Rhea" id="RHEA-COMP:11604"/>
        <dbReference type="ChEBI" id="CHEBI:15378"/>
        <dbReference type="ChEBI" id="CHEBI:29999"/>
        <dbReference type="ChEBI" id="CHEBI:30616"/>
        <dbReference type="ChEBI" id="CHEBI:83421"/>
        <dbReference type="ChEBI" id="CHEBI:456216"/>
        <dbReference type="EC" id="2.7.11.1"/>
    </reaction>
</comment>
<feature type="compositionally biased region" description="Low complexity" evidence="10">
    <location>
        <begin position="199"/>
        <end position="208"/>
    </location>
</feature>
<feature type="compositionally biased region" description="Polar residues" evidence="10">
    <location>
        <begin position="703"/>
        <end position="719"/>
    </location>
</feature>
<evidence type="ECO:0000256" key="6">
    <source>
        <dbReference type="ARBA" id="ARBA00022777"/>
    </source>
</evidence>
<dbReference type="SMART" id="SM00220">
    <property type="entry name" value="S_TKc"/>
    <property type="match status" value="1"/>
</dbReference>
<dbReference type="SUPFAM" id="SSF56112">
    <property type="entry name" value="Protein kinase-like (PK-like)"/>
    <property type="match status" value="1"/>
</dbReference>
<evidence type="ECO:0000256" key="1">
    <source>
        <dbReference type="ARBA" id="ARBA00010886"/>
    </source>
</evidence>
<keyword evidence="6" id="KW-0418">Kinase</keyword>
<keyword evidence="13" id="KW-1185">Reference proteome</keyword>
<sequence length="830" mass="92277">MFAEDQIMDWFVQICLAIKHIHDRKILHRDIKSQNIFLSGDGSVQLGDFGIAKVLNSTVELARTCIGTPYYLSPEICENRPYNNKSDIWSLGCVLYELTTLKHAFEAGNMKNLVLKIIRGSYPPVPPKYSYDLRGLIAQLFKRAPKERPSINSVLRKPFVSKKVGKFLSEQQIQDEFSHTVMHGKKVHRALPPPPVQSRPPSAGGRKPPAARPTPAAPPKYNPAAVYGAPVVRKSKDNRSSVEKKRPGSAGVARTPSAGGVRPSGSSQDLKKKRQEFMEKEKRRREDAEKAALQRKHKDLQEKQKMARINKSKEEGWKNILGSLGSGDGDKQSNGSEPVEEPARRPLPQRPDERNVPLKDRGNYDQYHAYLDKIKQDQADRARRNNPADYLVAPKPGGNSPAPQEWRRAEVGRAPAATPVGVQYQPARGSYVQQAEANRKLAEQAAERAKIVEDYLSRKRQAALNKQRGQAQLFGNAPSYEPPRNVQRYQDADQPRPSSAQSRDREEQEYLDKLRQIRQQNFMDRKGILANQQGLPDPREEAEARKKKIEALRQQADDRARQLKEQLEKQRKDIFNRDKRTPQNQENRIPPRREEVRPSVAAKPVIKPAPAVPITGALRAIGVEAKCVEEPVPAEPAVGVTGALQVIGAVEPKPVEEPAPRIKSPLQQKKEGILKKLNEKGRGKWGAPIKPAVEDKEVEQDSTPESSRSRWGQGGNNQFKQMPLEQTASQMEATSARDTVIQNPSVDSSVADSAKRQWGRPGSTVIKALEGLPVLEGTIASTTSDDSVTSPEITSKGGATITISKPPIQKGTIVIKSIDETAVQKQGIII</sequence>
<evidence type="ECO:0000259" key="11">
    <source>
        <dbReference type="PROSITE" id="PS50011"/>
    </source>
</evidence>
<feature type="compositionally biased region" description="Basic and acidic residues" evidence="10">
    <location>
        <begin position="299"/>
        <end position="317"/>
    </location>
</feature>
<dbReference type="InterPro" id="IPR008271">
    <property type="entry name" value="Ser/Thr_kinase_AS"/>
</dbReference>
<comment type="catalytic activity">
    <reaction evidence="8">
        <text>L-threonyl-[protein] + ATP = O-phospho-L-threonyl-[protein] + ADP + H(+)</text>
        <dbReference type="Rhea" id="RHEA:46608"/>
        <dbReference type="Rhea" id="RHEA-COMP:11060"/>
        <dbReference type="Rhea" id="RHEA-COMP:11605"/>
        <dbReference type="ChEBI" id="CHEBI:15378"/>
        <dbReference type="ChEBI" id="CHEBI:30013"/>
        <dbReference type="ChEBI" id="CHEBI:30616"/>
        <dbReference type="ChEBI" id="CHEBI:61977"/>
        <dbReference type="ChEBI" id="CHEBI:456216"/>
        <dbReference type="EC" id="2.7.11.1"/>
    </reaction>
</comment>
<evidence type="ECO:0000313" key="12">
    <source>
        <dbReference type="EMBL" id="KAJ8297487.1"/>
    </source>
</evidence>
<evidence type="ECO:0000256" key="8">
    <source>
        <dbReference type="ARBA" id="ARBA00047899"/>
    </source>
</evidence>
<reference evidence="12 13" key="1">
    <citation type="submission" date="2022-12" db="EMBL/GenBank/DDBJ databases">
        <title>Chromosome-level genome of Tegillarca granosa.</title>
        <authorList>
            <person name="Kim J."/>
        </authorList>
    </citation>
    <scope>NUCLEOTIDE SEQUENCE [LARGE SCALE GENOMIC DNA]</scope>
    <source>
        <strain evidence="12">Teg-2019</strain>
        <tissue evidence="12">Adductor muscle</tissue>
    </source>
</reference>
<keyword evidence="5" id="KW-0547">Nucleotide-binding</keyword>
<feature type="compositionally biased region" description="Basic and acidic residues" evidence="10">
    <location>
        <begin position="568"/>
        <end position="581"/>
    </location>
</feature>
<feature type="compositionally biased region" description="Basic and acidic residues" evidence="10">
    <location>
        <begin position="275"/>
        <end position="292"/>
    </location>
</feature>
<dbReference type="InterPro" id="IPR000719">
    <property type="entry name" value="Prot_kinase_dom"/>
</dbReference>
<keyword evidence="4" id="KW-0808">Transferase</keyword>
<dbReference type="InterPro" id="IPR051131">
    <property type="entry name" value="NEK_Ser/Thr_kinase_NIMA"/>
</dbReference>
<feature type="region of interest" description="Disordered" evidence="10">
    <location>
        <begin position="182"/>
        <end position="414"/>
    </location>
</feature>
<feature type="region of interest" description="Disordered" evidence="10">
    <location>
        <begin position="782"/>
        <end position="801"/>
    </location>
</feature>
<dbReference type="Pfam" id="PF00069">
    <property type="entry name" value="Pkinase"/>
    <property type="match status" value="1"/>
</dbReference>
<protein>
    <recommendedName>
        <fullName evidence="2">non-specific serine/threonine protein kinase</fullName>
        <ecNumber evidence="2">2.7.11.1</ecNumber>
    </recommendedName>
</protein>
<evidence type="ECO:0000256" key="4">
    <source>
        <dbReference type="ARBA" id="ARBA00022679"/>
    </source>
</evidence>
<dbReference type="EC" id="2.7.11.1" evidence="2"/>
<dbReference type="EMBL" id="JARBDR010000923">
    <property type="protein sequence ID" value="KAJ8297487.1"/>
    <property type="molecule type" value="Genomic_DNA"/>
</dbReference>
<feature type="compositionally biased region" description="Basic and acidic residues" evidence="10">
    <location>
        <begin position="350"/>
        <end position="363"/>
    </location>
</feature>
<name>A0ABQ9DWT6_TEGGR</name>
<evidence type="ECO:0000256" key="3">
    <source>
        <dbReference type="ARBA" id="ARBA00022527"/>
    </source>
</evidence>
<feature type="domain" description="Protein kinase" evidence="11">
    <location>
        <begin position="1"/>
        <end position="160"/>
    </location>
</feature>
<dbReference type="PROSITE" id="PS00108">
    <property type="entry name" value="PROTEIN_KINASE_ST"/>
    <property type="match status" value="1"/>
</dbReference>
<accession>A0ABQ9DWT6</accession>
<comment type="similarity">
    <text evidence="1">Belongs to the protein kinase superfamily. NEK Ser/Thr protein kinase family. NIMA subfamily.</text>
</comment>
<dbReference type="Gene3D" id="1.10.510.10">
    <property type="entry name" value="Transferase(Phosphotransferase) domain 1"/>
    <property type="match status" value="1"/>
</dbReference>
<dbReference type="PROSITE" id="PS50011">
    <property type="entry name" value="PROTEIN_KINASE_DOM"/>
    <property type="match status" value="1"/>
</dbReference>
<comment type="caution">
    <text evidence="12">The sequence shown here is derived from an EMBL/GenBank/DDBJ whole genome shotgun (WGS) entry which is preliminary data.</text>
</comment>